<proteinExistence type="predicted"/>
<protein>
    <submittedName>
        <fullName evidence="1">Uncharacterized protein</fullName>
    </submittedName>
</protein>
<sequence length="103" mass="11261">FWRSGARRLMWHPLDRCGGWRLVWQEAALISTAVAKRVEAQAGADAADPSKPPSWGRDTAELVFLGTGAAMLSLRRSRLLPARASTLEGLHSRDVARKPAELG</sequence>
<gene>
    <name evidence="1" type="ORF">CYMTET_37832</name>
</gene>
<evidence type="ECO:0000313" key="1">
    <source>
        <dbReference type="EMBL" id="KAK3252871.1"/>
    </source>
</evidence>
<keyword evidence="2" id="KW-1185">Reference proteome</keyword>
<feature type="non-terminal residue" evidence="1">
    <location>
        <position position="1"/>
    </location>
</feature>
<dbReference type="Proteomes" id="UP001190700">
    <property type="component" value="Unassembled WGS sequence"/>
</dbReference>
<dbReference type="EMBL" id="LGRX02025112">
    <property type="protein sequence ID" value="KAK3252871.1"/>
    <property type="molecule type" value="Genomic_DNA"/>
</dbReference>
<comment type="caution">
    <text evidence="1">The sequence shown here is derived from an EMBL/GenBank/DDBJ whole genome shotgun (WGS) entry which is preliminary data.</text>
</comment>
<accession>A0AAE0CD47</accession>
<reference evidence="1 2" key="1">
    <citation type="journal article" date="2015" name="Genome Biol. Evol.">
        <title>Comparative Genomics of a Bacterivorous Green Alga Reveals Evolutionary Causalities and Consequences of Phago-Mixotrophic Mode of Nutrition.</title>
        <authorList>
            <person name="Burns J.A."/>
            <person name="Paasch A."/>
            <person name="Narechania A."/>
            <person name="Kim E."/>
        </authorList>
    </citation>
    <scope>NUCLEOTIDE SEQUENCE [LARGE SCALE GENOMIC DNA]</scope>
    <source>
        <strain evidence="1 2">PLY_AMNH</strain>
    </source>
</reference>
<name>A0AAE0CD47_9CHLO</name>
<dbReference type="AlphaFoldDB" id="A0AAE0CD47"/>
<evidence type="ECO:0000313" key="2">
    <source>
        <dbReference type="Proteomes" id="UP001190700"/>
    </source>
</evidence>
<organism evidence="1 2">
    <name type="scientific">Cymbomonas tetramitiformis</name>
    <dbReference type="NCBI Taxonomy" id="36881"/>
    <lineage>
        <taxon>Eukaryota</taxon>
        <taxon>Viridiplantae</taxon>
        <taxon>Chlorophyta</taxon>
        <taxon>Pyramimonadophyceae</taxon>
        <taxon>Pyramimonadales</taxon>
        <taxon>Pyramimonadaceae</taxon>
        <taxon>Cymbomonas</taxon>
    </lineage>
</organism>